<proteinExistence type="predicted"/>
<evidence type="ECO:0000313" key="2">
    <source>
        <dbReference type="EMBL" id="KAK2156229.1"/>
    </source>
</evidence>
<comment type="caution">
    <text evidence="2">The sequence shown here is derived from an EMBL/GenBank/DDBJ whole genome shotgun (WGS) entry which is preliminary data.</text>
</comment>
<dbReference type="EMBL" id="JAODUP010000218">
    <property type="protein sequence ID" value="KAK2156229.1"/>
    <property type="molecule type" value="Genomic_DNA"/>
</dbReference>
<sequence length="110" mass="13506">IYIYIYDDDDDDDNDDGEIDFYNDRVSHCIIPNVKRFVGEIKKLINLFIHSFNMKTVRRIIYTSLVDLFIMIFRYLSFRITTAKEKRVMQHEFWKTLWKTNMYDLCWSLN</sequence>
<feature type="non-terminal residue" evidence="2">
    <location>
        <position position="1"/>
    </location>
</feature>
<accession>A0AAD9JN05</accession>
<feature type="transmembrane region" description="Helical" evidence="1">
    <location>
        <begin position="60"/>
        <end position="77"/>
    </location>
</feature>
<keyword evidence="1" id="KW-0472">Membrane</keyword>
<gene>
    <name evidence="2" type="ORF">LSH36_218g02013</name>
</gene>
<protein>
    <submittedName>
        <fullName evidence="2">Uncharacterized protein</fullName>
    </submittedName>
</protein>
<dbReference type="Proteomes" id="UP001208570">
    <property type="component" value="Unassembled WGS sequence"/>
</dbReference>
<name>A0AAD9JN05_9ANNE</name>
<organism evidence="2 3">
    <name type="scientific">Paralvinella palmiformis</name>
    <dbReference type="NCBI Taxonomy" id="53620"/>
    <lineage>
        <taxon>Eukaryota</taxon>
        <taxon>Metazoa</taxon>
        <taxon>Spiralia</taxon>
        <taxon>Lophotrochozoa</taxon>
        <taxon>Annelida</taxon>
        <taxon>Polychaeta</taxon>
        <taxon>Sedentaria</taxon>
        <taxon>Canalipalpata</taxon>
        <taxon>Terebellida</taxon>
        <taxon>Terebelliformia</taxon>
        <taxon>Alvinellidae</taxon>
        <taxon>Paralvinella</taxon>
    </lineage>
</organism>
<keyword evidence="3" id="KW-1185">Reference proteome</keyword>
<evidence type="ECO:0000256" key="1">
    <source>
        <dbReference type="SAM" id="Phobius"/>
    </source>
</evidence>
<keyword evidence="1" id="KW-1133">Transmembrane helix</keyword>
<reference evidence="2" key="1">
    <citation type="journal article" date="2023" name="Mol. Biol. Evol.">
        <title>Third-Generation Sequencing Reveals the Adaptive Role of the Epigenome in Three Deep-Sea Polychaetes.</title>
        <authorList>
            <person name="Perez M."/>
            <person name="Aroh O."/>
            <person name="Sun Y."/>
            <person name="Lan Y."/>
            <person name="Juniper S.K."/>
            <person name="Young C.R."/>
            <person name="Angers B."/>
            <person name="Qian P.Y."/>
        </authorList>
    </citation>
    <scope>NUCLEOTIDE SEQUENCE</scope>
    <source>
        <strain evidence="2">P08H-3</strain>
    </source>
</reference>
<evidence type="ECO:0000313" key="3">
    <source>
        <dbReference type="Proteomes" id="UP001208570"/>
    </source>
</evidence>
<dbReference type="AlphaFoldDB" id="A0AAD9JN05"/>
<keyword evidence="1" id="KW-0812">Transmembrane</keyword>